<dbReference type="VEuPathDB" id="VectorBase:ACUA014030"/>
<reference evidence="1" key="2">
    <citation type="submission" date="2020-05" db="UniProtKB">
        <authorList>
            <consortium name="EnsemblMetazoa"/>
        </authorList>
    </citation>
    <scope>IDENTIFICATION</scope>
    <source>
        <strain evidence="1">A-37</strain>
    </source>
</reference>
<dbReference type="Proteomes" id="UP000075883">
    <property type="component" value="Unassembled WGS sequence"/>
</dbReference>
<dbReference type="EMBL" id="AXCM01000636">
    <property type="status" value="NOT_ANNOTATED_CDS"/>
    <property type="molecule type" value="Genomic_DNA"/>
</dbReference>
<evidence type="ECO:0000313" key="2">
    <source>
        <dbReference type="Proteomes" id="UP000075883"/>
    </source>
</evidence>
<sequence>MNVEHGNPITYPDHLIGLQWCDLLFDGFVVIDLLPECFNRWGTGFGRFRIFVDDQFNLIRFQLTTVFKECFHAVFPILQPQIMTIIKGLTKNCSKLKVELQNTILELEEIFLKRGIIGIKNISLALSNGFVYSSGILADD</sequence>
<dbReference type="EnsemblMetazoa" id="ACUA014030-RA">
    <property type="protein sequence ID" value="ACUA014030-PA"/>
    <property type="gene ID" value="ACUA014030"/>
</dbReference>
<evidence type="ECO:0000313" key="1">
    <source>
        <dbReference type="EnsemblMetazoa" id="ACUA014030-PA"/>
    </source>
</evidence>
<accession>A0A182MB83</accession>
<protein>
    <submittedName>
        <fullName evidence="1">Uncharacterized protein</fullName>
    </submittedName>
</protein>
<reference evidence="2" key="1">
    <citation type="submission" date="2013-09" db="EMBL/GenBank/DDBJ databases">
        <title>The Genome Sequence of Anopheles culicifacies species A.</title>
        <authorList>
            <consortium name="The Broad Institute Genomics Platform"/>
            <person name="Neafsey D.E."/>
            <person name="Besansky N."/>
            <person name="Howell P."/>
            <person name="Walton C."/>
            <person name="Young S.K."/>
            <person name="Zeng Q."/>
            <person name="Gargeya S."/>
            <person name="Fitzgerald M."/>
            <person name="Haas B."/>
            <person name="Abouelleil A."/>
            <person name="Allen A.W."/>
            <person name="Alvarado L."/>
            <person name="Arachchi H.M."/>
            <person name="Berlin A.M."/>
            <person name="Chapman S.B."/>
            <person name="Gainer-Dewar J."/>
            <person name="Goldberg J."/>
            <person name="Griggs A."/>
            <person name="Gujja S."/>
            <person name="Hansen M."/>
            <person name="Howarth C."/>
            <person name="Imamovic A."/>
            <person name="Ireland A."/>
            <person name="Larimer J."/>
            <person name="McCowan C."/>
            <person name="Murphy C."/>
            <person name="Pearson M."/>
            <person name="Poon T.W."/>
            <person name="Priest M."/>
            <person name="Roberts A."/>
            <person name="Saif S."/>
            <person name="Shea T."/>
            <person name="Sisk P."/>
            <person name="Sykes S."/>
            <person name="Wortman J."/>
            <person name="Nusbaum C."/>
            <person name="Birren B."/>
        </authorList>
    </citation>
    <scope>NUCLEOTIDE SEQUENCE [LARGE SCALE GENOMIC DNA]</scope>
    <source>
        <strain evidence="2">A-37</strain>
    </source>
</reference>
<dbReference type="AlphaFoldDB" id="A0A182MB83"/>
<organism evidence="1 2">
    <name type="scientific">Anopheles culicifacies</name>
    <dbReference type="NCBI Taxonomy" id="139723"/>
    <lineage>
        <taxon>Eukaryota</taxon>
        <taxon>Metazoa</taxon>
        <taxon>Ecdysozoa</taxon>
        <taxon>Arthropoda</taxon>
        <taxon>Hexapoda</taxon>
        <taxon>Insecta</taxon>
        <taxon>Pterygota</taxon>
        <taxon>Neoptera</taxon>
        <taxon>Endopterygota</taxon>
        <taxon>Diptera</taxon>
        <taxon>Nematocera</taxon>
        <taxon>Culicoidea</taxon>
        <taxon>Culicidae</taxon>
        <taxon>Anophelinae</taxon>
        <taxon>Anopheles</taxon>
        <taxon>culicifacies species complex</taxon>
    </lineage>
</organism>
<dbReference type="EMBL" id="AXCM01000637">
    <property type="status" value="NOT_ANNOTATED_CDS"/>
    <property type="molecule type" value="Genomic_DNA"/>
</dbReference>
<name>A0A182MB83_9DIPT</name>
<keyword evidence="2" id="KW-1185">Reference proteome</keyword>
<proteinExistence type="predicted"/>